<dbReference type="PANTHER" id="PTHR43271">
    <property type="entry name" value="BLL2771 PROTEIN"/>
    <property type="match status" value="1"/>
</dbReference>
<dbReference type="Pfam" id="PF07690">
    <property type="entry name" value="MFS_1"/>
    <property type="match status" value="2"/>
</dbReference>
<evidence type="ECO:0000256" key="7">
    <source>
        <dbReference type="ARBA" id="ARBA00023136"/>
    </source>
</evidence>
<evidence type="ECO:0000313" key="11">
    <source>
        <dbReference type="EMBL" id="TGD97617.1"/>
    </source>
</evidence>
<sequence length="442" mass="45005">MPGLAAGRPESRRAGRGPGGDRGDVGHHLRAAGLDGTGRSHRRARHPAESGVSDDLRRRAGLSAAGFGAMLNLYACQPILPDLQRAFGVSPARAALTVTATAAAVALVAPVAGAVSDAAGRKPTIVAALALIALPSLACALAPSLDVLICLRFLQGLFMPAAFAACLAYASEEWPPALRGRATTLYVTANITGGFLGRVIGGLAAEWGDWHAAFLVLGLANLLAALAVAMLLPRSRGAPAATGFGTAVAAMPRHLGNPALLSAFAVGFAVLFCLAGVFTYVNYHLAAAPFGLSAGELSWLFGTYLVGLLILPVSGRWIDRFGPRRAILLAIAGSALGGGLTLAPTLWVIVPALVLVCLGAFVCQAAATAFVGRGAAHHRSAAAGLYLGFYYAGGAAGAFLPGFAYARLGWPGVVAVVLAVEAAAALLVYSAWRDPAPEPRLA</sequence>
<dbReference type="InterPro" id="IPR011701">
    <property type="entry name" value="MFS"/>
</dbReference>
<dbReference type="InterPro" id="IPR005829">
    <property type="entry name" value="Sugar_transporter_CS"/>
</dbReference>
<dbReference type="PROSITE" id="PS50850">
    <property type="entry name" value="MFS"/>
    <property type="match status" value="1"/>
</dbReference>
<reference evidence="11 12" key="1">
    <citation type="submission" date="2019-04" db="EMBL/GenBank/DDBJ databases">
        <authorList>
            <person name="Feng G."/>
            <person name="Zhu H."/>
        </authorList>
    </citation>
    <scope>NUCLEOTIDE SEQUENCE [LARGE SCALE GENOMIC DNA]</scope>
    <source>
        <strain evidence="11 12">6HR-1</strain>
    </source>
</reference>
<keyword evidence="5 9" id="KW-0812">Transmembrane</keyword>
<name>A0A4Z0NMH9_9HYPH</name>
<feature type="transmembrane region" description="Helical" evidence="9">
    <location>
        <begin position="125"/>
        <end position="145"/>
    </location>
</feature>
<evidence type="ECO:0000313" key="12">
    <source>
        <dbReference type="Proteomes" id="UP000297535"/>
    </source>
</evidence>
<dbReference type="InterPro" id="IPR036259">
    <property type="entry name" value="MFS_trans_sf"/>
</dbReference>
<dbReference type="PROSITE" id="PS00216">
    <property type="entry name" value="SUGAR_TRANSPORT_1"/>
    <property type="match status" value="1"/>
</dbReference>
<dbReference type="AlphaFoldDB" id="A0A4Z0NMH9"/>
<keyword evidence="4" id="KW-1003">Cell membrane</keyword>
<evidence type="ECO:0000256" key="4">
    <source>
        <dbReference type="ARBA" id="ARBA00022475"/>
    </source>
</evidence>
<feature type="transmembrane region" description="Helical" evidence="9">
    <location>
        <begin position="297"/>
        <end position="314"/>
    </location>
</feature>
<feature type="region of interest" description="Disordered" evidence="8">
    <location>
        <begin position="1"/>
        <end position="54"/>
    </location>
</feature>
<evidence type="ECO:0000256" key="1">
    <source>
        <dbReference type="ARBA" id="ARBA00004651"/>
    </source>
</evidence>
<evidence type="ECO:0000259" key="10">
    <source>
        <dbReference type="PROSITE" id="PS50850"/>
    </source>
</evidence>
<proteinExistence type="inferred from homology"/>
<dbReference type="PANTHER" id="PTHR43271:SF2">
    <property type="entry name" value="BLL2771 PROTEIN"/>
    <property type="match status" value="1"/>
</dbReference>
<feature type="transmembrane region" description="Helical" evidence="9">
    <location>
        <begin position="383"/>
        <end position="406"/>
    </location>
</feature>
<dbReference type="GO" id="GO:0005886">
    <property type="term" value="C:plasma membrane"/>
    <property type="evidence" value="ECO:0007669"/>
    <property type="project" value="UniProtKB-SubCell"/>
</dbReference>
<feature type="domain" description="Major facilitator superfamily (MFS) profile" evidence="10">
    <location>
        <begin position="58"/>
        <end position="436"/>
    </location>
</feature>
<feature type="transmembrane region" description="Helical" evidence="9">
    <location>
        <begin position="260"/>
        <end position="285"/>
    </location>
</feature>
<dbReference type="OrthoDB" id="63984at2"/>
<feature type="transmembrane region" description="Helical" evidence="9">
    <location>
        <begin position="326"/>
        <end position="343"/>
    </location>
</feature>
<dbReference type="Gene3D" id="1.20.1250.20">
    <property type="entry name" value="MFS general substrate transporter like domains"/>
    <property type="match status" value="1"/>
</dbReference>
<keyword evidence="6 9" id="KW-1133">Transmembrane helix</keyword>
<comment type="caution">
    <text evidence="11">The sequence shown here is derived from an EMBL/GenBank/DDBJ whole genome shotgun (WGS) entry which is preliminary data.</text>
</comment>
<dbReference type="Proteomes" id="UP000297535">
    <property type="component" value="Unassembled WGS sequence"/>
</dbReference>
<feature type="compositionally biased region" description="Basic and acidic residues" evidence="8">
    <location>
        <begin position="9"/>
        <end position="27"/>
    </location>
</feature>
<gene>
    <name evidence="11" type="ORF">EU555_18420</name>
</gene>
<accession>A0A4Z0NMH9</accession>
<keyword evidence="12" id="KW-1185">Reference proteome</keyword>
<dbReference type="GO" id="GO:0022857">
    <property type="term" value="F:transmembrane transporter activity"/>
    <property type="evidence" value="ECO:0007669"/>
    <property type="project" value="InterPro"/>
</dbReference>
<feature type="transmembrane region" description="Helical" evidence="9">
    <location>
        <begin position="151"/>
        <end position="171"/>
    </location>
</feature>
<feature type="transmembrane region" description="Helical" evidence="9">
    <location>
        <begin position="210"/>
        <end position="232"/>
    </location>
</feature>
<feature type="transmembrane region" description="Helical" evidence="9">
    <location>
        <begin position="92"/>
        <end position="113"/>
    </location>
</feature>
<dbReference type="SUPFAM" id="SSF103473">
    <property type="entry name" value="MFS general substrate transporter"/>
    <property type="match status" value="1"/>
</dbReference>
<dbReference type="InterPro" id="IPR020846">
    <property type="entry name" value="MFS_dom"/>
</dbReference>
<evidence type="ECO:0000256" key="3">
    <source>
        <dbReference type="ARBA" id="ARBA00022448"/>
    </source>
</evidence>
<dbReference type="EMBL" id="SRLB01000013">
    <property type="protein sequence ID" value="TGD97617.1"/>
    <property type="molecule type" value="Genomic_DNA"/>
</dbReference>
<comment type="similarity">
    <text evidence="2">Belongs to the major facilitator superfamily.</text>
</comment>
<feature type="transmembrane region" description="Helical" evidence="9">
    <location>
        <begin position="183"/>
        <end position="204"/>
    </location>
</feature>
<feature type="transmembrane region" description="Helical" evidence="9">
    <location>
        <begin position="412"/>
        <end position="432"/>
    </location>
</feature>
<evidence type="ECO:0000256" key="6">
    <source>
        <dbReference type="ARBA" id="ARBA00022989"/>
    </source>
</evidence>
<evidence type="ECO:0000256" key="2">
    <source>
        <dbReference type="ARBA" id="ARBA00008335"/>
    </source>
</evidence>
<organism evidence="11 12">
    <name type="scientific">Methylobacterium nonmethylotrophicum</name>
    <dbReference type="NCBI Taxonomy" id="1141884"/>
    <lineage>
        <taxon>Bacteria</taxon>
        <taxon>Pseudomonadati</taxon>
        <taxon>Pseudomonadota</taxon>
        <taxon>Alphaproteobacteria</taxon>
        <taxon>Hyphomicrobiales</taxon>
        <taxon>Methylobacteriaceae</taxon>
        <taxon>Methylobacterium</taxon>
    </lineage>
</organism>
<keyword evidence="3" id="KW-0813">Transport</keyword>
<keyword evidence="7 9" id="KW-0472">Membrane</keyword>
<dbReference type="CDD" id="cd17324">
    <property type="entry name" value="MFS_NepI_like"/>
    <property type="match status" value="1"/>
</dbReference>
<protein>
    <submittedName>
        <fullName evidence="11">MFS transporter</fullName>
    </submittedName>
</protein>
<feature type="transmembrane region" description="Helical" evidence="9">
    <location>
        <begin position="349"/>
        <end position="371"/>
    </location>
</feature>
<evidence type="ECO:0000256" key="9">
    <source>
        <dbReference type="SAM" id="Phobius"/>
    </source>
</evidence>
<comment type="subcellular location">
    <subcellularLocation>
        <location evidence="1">Cell membrane</location>
        <topology evidence="1">Multi-pass membrane protein</topology>
    </subcellularLocation>
</comment>
<evidence type="ECO:0000256" key="5">
    <source>
        <dbReference type="ARBA" id="ARBA00022692"/>
    </source>
</evidence>
<evidence type="ECO:0000256" key="8">
    <source>
        <dbReference type="SAM" id="MobiDB-lite"/>
    </source>
</evidence>